<keyword evidence="2" id="KW-1185">Reference proteome</keyword>
<accession>A0A6A6PMX3</accession>
<dbReference type="PANTHER" id="PTHR14614:SF130">
    <property type="entry name" value="PROTEIN-LYSINE N-METHYLTRANSFERASE EEF2KMT"/>
    <property type="match status" value="1"/>
</dbReference>
<reference evidence="1" key="1">
    <citation type="journal article" date="2020" name="Stud. Mycol.">
        <title>101 Dothideomycetes genomes: a test case for predicting lifestyles and emergence of pathogens.</title>
        <authorList>
            <person name="Haridas S."/>
            <person name="Albert R."/>
            <person name="Binder M."/>
            <person name="Bloem J."/>
            <person name="Labutti K."/>
            <person name="Salamov A."/>
            <person name="Andreopoulos B."/>
            <person name="Baker S."/>
            <person name="Barry K."/>
            <person name="Bills G."/>
            <person name="Bluhm B."/>
            <person name="Cannon C."/>
            <person name="Castanera R."/>
            <person name="Culley D."/>
            <person name="Daum C."/>
            <person name="Ezra D."/>
            <person name="Gonzalez J."/>
            <person name="Henrissat B."/>
            <person name="Kuo A."/>
            <person name="Liang C."/>
            <person name="Lipzen A."/>
            <person name="Lutzoni F."/>
            <person name="Magnuson J."/>
            <person name="Mondo S."/>
            <person name="Nolan M."/>
            <person name="Ohm R."/>
            <person name="Pangilinan J."/>
            <person name="Park H.-J."/>
            <person name="Ramirez L."/>
            <person name="Alfaro M."/>
            <person name="Sun H."/>
            <person name="Tritt A."/>
            <person name="Yoshinaga Y."/>
            <person name="Zwiers L.-H."/>
            <person name="Turgeon B."/>
            <person name="Goodwin S."/>
            <person name="Spatafora J."/>
            <person name="Crous P."/>
            <person name="Grigoriev I."/>
        </authorList>
    </citation>
    <scope>NUCLEOTIDE SEQUENCE</scope>
    <source>
        <strain evidence="1">CBS 113389</strain>
    </source>
</reference>
<dbReference type="OrthoDB" id="194386at2759"/>
<dbReference type="GO" id="GO:0032259">
    <property type="term" value="P:methylation"/>
    <property type="evidence" value="ECO:0007669"/>
    <property type="project" value="UniProtKB-KW"/>
</dbReference>
<dbReference type="InterPro" id="IPR029063">
    <property type="entry name" value="SAM-dependent_MTases_sf"/>
</dbReference>
<proteinExistence type="predicted"/>
<sequence length="347" mass="38786">MDPQLILFRRQYFQLFDTAFLCWPPKPLLRDIDVQGWLYTNLFDAQRNPQLPPESYQIRILKPLLNRIENAIEDPEEDDISDDLMTHLSSLMSMQLPAETTAVQQKAYVTFSCLSPSAHSSNTPNEEPTITLLERRHLISGSLTTGYRTWEAALHLGSYLLTSEGSSLIAGKNVLELGAGTGFISILCAKHLEAKHLTTTDGDEGVIESLKENLFLNELDDKNVNASVLRWGHGLAGSWVEEECETWPYDVVLGADITYEKPAIAALITTLRLLFNLLPGLKVLIAGAVRNIETFETFRQACVRSKFNVHEIDFEAKPMREQIALFYATAVPLKILSITGPDPGIAK</sequence>
<evidence type="ECO:0000313" key="1">
    <source>
        <dbReference type="EMBL" id="KAF2481342.1"/>
    </source>
</evidence>
<gene>
    <name evidence="1" type="ORF">BDY17DRAFT_269206</name>
</gene>
<keyword evidence="1" id="KW-0808">Transferase</keyword>
<evidence type="ECO:0000313" key="2">
    <source>
        <dbReference type="Proteomes" id="UP000799767"/>
    </source>
</evidence>
<dbReference type="Proteomes" id="UP000799767">
    <property type="component" value="Unassembled WGS sequence"/>
</dbReference>
<dbReference type="InterPro" id="IPR019410">
    <property type="entry name" value="Methyltransf_16"/>
</dbReference>
<dbReference type="EMBL" id="MU001638">
    <property type="protein sequence ID" value="KAF2481342.1"/>
    <property type="molecule type" value="Genomic_DNA"/>
</dbReference>
<dbReference type="AlphaFoldDB" id="A0A6A6PMX3"/>
<dbReference type="CDD" id="cd02440">
    <property type="entry name" value="AdoMet_MTases"/>
    <property type="match status" value="1"/>
</dbReference>
<dbReference type="GO" id="GO:0008757">
    <property type="term" value="F:S-adenosylmethionine-dependent methyltransferase activity"/>
    <property type="evidence" value="ECO:0007669"/>
    <property type="project" value="UniProtKB-ARBA"/>
</dbReference>
<organism evidence="1 2">
    <name type="scientific">Neohortaea acidophila</name>
    <dbReference type="NCBI Taxonomy" id="245834"/>
    <lineage>
        <taxon>Eukaryota</taxon>
        <taxon>Fungi</taxon>
        <taxon>Dikarya</taxon>
        <taxon>Ascomycota</taxon>
        <taxon>Pezizomycotina</taxon>
        <taxon>Dothideomycetes</taxon>
        <taxon>Dothideomycetidae</taxon>
        <taxon>Mycosphaerellales</taxon>
        <taxon>Teratosphaeriaceae</taxon>
        <taxon>Neohortaea</taxon>
    </lineage>
</organism>
<dbReference type="GeneID" id="54472933"/>
<dbReference type="PANTHER" id="PTHR14614">
    <property type="entry name" value="HEPATOCELLULAR CARCINOMA-ASSOCIATED ANTIGEN"/>
    <property type="match status" value="1"/>
</dbReference>
<name>A0A6A6PMX3_9PEZI</name>
<dbReference type="Gene3D" id="3.40.50.150">
    <property type="entry name" value="Vaccinia Virus protein VP39"/>
    <property type="match status" value="1"/>
</dbReference>
<dbReference type="GO" id="GO:0005737">
    <property type="term" value="C:cytoplasm"/>
    <property type="evidence" value="ECO:0007669"/>
    <property type="project" value="TreeGrafter"/>
</dbReference>
<dbReference type="Pfam" id="PF10294">
    <property type="entry name" value="Methyltransf_16"/>
    <property type="match status" value="1"/>
</dbReference>
<keyword evidence="1" id="KW-0489">Methyltransferase</keyword>
<dbReference type="RefSeq" id="XP_033587912.1">
    <property type="nucleotide sequence ID" value="XM_033731931.1"/>
</dbReference>
<dbReference type="SUPFAM" id="SSF53335">
    <property type="entry name" value="S-adenosyl-L-methionine-dependent methyltransferases"/>
    <property type="match status" value="1"/>
</dbReference>
<protein>
    <submittedName>
        <fullName evidence="1">Putative methyltransferase-domain-containing protein</fullName>
    </submittedName>
</protein>